<dbReference type="Proteomes" id="UP000065807">
    <property type="component" value="Chromosome"/>
</dbReference>
<feature type="binding site" evidence="4">
    <location>
        <position position="74"/>
    </location>
    <ligand>
        <name>Zn(2+)</name>
        <dbReference type="ChEBI" id="CHEBI:29105"/>
    </ligand>
</feature>
<feature type="binding site" evidence="4">
    <location>
        <position position="77"/>
    </location>
    <ligand>
        <name>Zn(2+)</name>
        <dbReference type="ChEBI" id="CHEBI:29105"/>
    </ligand>
</feature>
<evidence type="ECO:0000256" key="2">
    <source>
        <dbReference type="ARBA" id="ARBA00022723"/>
    </source>
</evidence>
<evidence type="ECO:0000313" key="6">
    <source>
        <dbReference type="EMBL" id="BAS26503.1"/>
    </source>
</evidence>
<keyword evidence="3 4" id="KW-0862">Zinc</keyword>
<evidence type="ECO:0000256" key="4">
    <source>
        <dbReference type="HAMAP-Rule" id="MF_00213"/>
    </source>
</evidence>
<evidence type="ECO:0000256" key="1">
    <source>
        <dbReference type="ARBA" id="ARBA00022596"/>
    </source>
</evidence>
<feature type="binding site" evidence="4">
    <location>
        <position position="2"/>
    </location>
    <ligand>
        <name>Ni(2+)</name>
        <dbReference type="ChEBI" id="CHEBI:49786"/>
    </ligand>
</feature>
<reference evidence="7" key="2">
    <citation type="journal article" date="2016" name="Int. J. Syst. Evol. Microbiol.">
        <title>Complete genome sequence and cell structure of Limnochorda pilosa, a Gram-negative spore-former within the phylum Firmicutes.</title>
        <authorList>
            <person name="Watanabe M."/>
            <person name="Kojima H."/>
            <person name="Fukui M."/>
        </authorList>
    </citation>
    <scope>NUCLEOTIDE SEQUENCE [LARGE SCALE GENOMIC DNA]</scope>
    <source>
        <strain evidence="7">HC45</strain>
    </source>
</reference>
<proteinExistence type="inferred from homology"/>
<keyword evidence="1 4" id="KW-0533">Nickel</keyword>
<dbReference type="GO" id="GO:0051604">
    <property type="term" value="P:protein maturation"/>
    <property type="evidence" value="ECO:0007669"/>
    <property type="project" value="InterPro"/>
</dbReference>
<organism evidence="6 7">
    <name type="scientific">Limnochorda pilosa</name>
    <dbReference type="NCBI Taxonomy" id="1555112"/>
    <lineage>
        <taxon>Bacteria</taxon>
        <taxon>Bacillati</taxon>
        <taxon>Bacillota</taxon>
        <taxon>Limnochordia</taxon>
        <taxon>Limnochordales</taxon>
        <taxon>Limnochordaceae</taxon>
        <taxon>Limnochorda</taxon>
    </lineage>
</organism>
<feature type="binding site" evidence="4">
    <location>
        <position position="93"/>
    </location>
    <ligand>
        <name>Zn(2+)</name>
        <dbReference type="ChEBI" id="CHEBI:29105"/>
    </ligand>
</feature>
<feature type="region of interest" description="Disordered" evidence="5">
    <location>
        <begin position="110"/>
        <end position="131"/>
    </location>
</feature>
<sequence length="131" mass="13597">MHELSIASEVLGAVQRAVLGAGASRVVRIHLKVGELASVDPDALAFAYEAVTAGLPLFDGSCLQVAWIPVRVRCSECGVEGCPVPGSVACGACGSFLTEVFEGEELEIGSVEVERDEDPRGDGAEGSIPQR</sequence>
<keyword evidence="7" id="KW-1185">Reference proteome</keyword>
<comment type="function">
    <text evidence="4">Involved in the maturation of [NiFe] hydrogenases. Required for nickel insertion into the metal center of the hydrogenase.</text>
</comment>
<dbReference type="STRING" id="1555112.LIP_0646"/>
<dbReference type="InterPro" id="IPR000688">
    <property type="entry name" value="HypA/HybF"/>
</dbReference>
<name>A0A0K2SHA9_LIMPI</name>
<dbReference type="Gene3D" id="3.30.2320.80">
    <property type="match status" value="1"/>
</dbReference>
<evidence type="ECO:0000313" key="7">
    <source>
        <dbReference type="Proteomes" id="UP000065807"/>
    </source>
</evidence>
<dbReference type="GO" id="GO:0008270">
    <property type="term" value="F:zinc ion binding"/>
    <property type="evidence" value="ECO:0007669"/>
    <property type="project" value="UniProtKB-UniRule"/>
</dbReference>
<evidence type="ECO:0000256" key="5">
    <source>
        <dbReference type="SAM" id="MobiDB-lite"/>
    </source>
</evidence>
<dbReference type="AlphaFoldDB" id="A0A0K2SHA9"/>
<accession>A0A0K2SHA9</accession>
<dbReference type="HAMAP" id="MF_00213">
    <property type="entry name" value="HypA_HybF"/>
    <property type="match status" value="1"/>
</dbReference>
<dbReference type="PANTHER" id="PTHR34535:SF3">
    <property type="entry name" value="HYDROGENASE MATURATION FACTOR HYPA"/>
    <property type="match status" value="1"/>
</dbReference>
<evidence type="ECO:0000256" key="3">
    <source>
        <dbReference type="ARBA" id="ARBA00022833"/>
    </source>
</evidence>
<dbReference type="RefSeq" id="WP_068134130.1">
    <property type="nucleotide sequence ID" value="NZ_AP014924.1"/>
</dbReference>
<reference evidence="7" key="1">
    <citation type="submission" date="2015-07" db="EMBL/GenBank/DDBJ databases">
        <title>Complete genome sequence and phylogenetic analysis of Limnochorda pilosa.</title>
        <authorList>
            <person name="Watanabe M."/>
            <person name="Kojima H."/>
            <person name="Fukui M."/>
        </authorList>
    </citation>
    <scope>NUCLEOTIDE SEQUENCE [LARGE SCALE GENOMIC DNA]</scope>
    <source>
        <strain evidence="7">HC45</strain>
    </source>
</reference>
<protein>
    <recommendedName>
        <fullName evidence="4">Hydrogenase maturation factor HypA</fullName>
    </recommendedName>
</protein>
<dbReference type="OrthoDB" id="9800361at2"/>
<dbReference type="Pfam" id="PF01155">
    <property type="entry name" value="HypA"/>
    <property type="match status" value="1"/>
</dbReference>
<keyword evidence="2 4" id="KW-0479">Metal-binding</keyword>
<dbReference type="PIRSF" id="PIRSF004761">
    <property type="entry name" value="Hydrgn_mat_HypA"/>
    <property type="match status" value="1"/>
</dbReference>
<gene>
    <name evidence="4" type="primary">hypA</name>
    <name evidence="6" type="ORF">LIP_0646</name>
</gene>
<dbReference type="KEGG" id="lpil:LIP_0646"/>
<feature type="binding site" evidence="4">
    <location>
        <position position="90"/>
    </location>
    <ligand>
        <name>Zn(2+)</name>
        <dbReference type="ChEBI" id="CHEBI:29105"/>
    </ligand>
</feature>
<dbReference type="EMBL" id="AP014924">
    <property type="protein sequence ID" value="BAS26503.1"/>
    <property type="molecule type" value="Genomic_DNA"/>
</dbReference>
<dbReference type="GO" id="GO:0016151">
    <property type="term" value="F:nickel cation binding"/>
    <property type="evidence" value="ECO:0007669"/>
    <property type="project" value="UniProtKB-UniRule"/>
</dbReference>
<dbReference type="PANTHER" id="PTHR34535">
    <property type="entry name" value="HYDROGENASE MATURATION FACTOR HYPA"/>
    <property type="match status" value="1"/>
</dbReference>
<comment type="similarity">
    <text evidence="4">Belongs to the HypA/HybF family.</text>
</comment>